<dbReference type="Proteomes" id="UP000184088">
    <property type="component" value="Unassembled WGS sequence"/>
</dbReference>
<dbReference type="EMBL" id="FQVH01000027">
    <property type="protein sequence ID" value="SHF52784.1"/>
    <property type="molecule type" value="Genomic_DNA"/>
</dbReference>
<evidence type="ECO:0000313" key="2">
    <source>
        <dbReference type="Proteomes" id="UP000184088"/>
    </source>
</evidence>
<dbReference type="AlphaFoldDB" id="A0A1M5CDD2"/>
<proteinExistence type="predicted"/>
<sequence length="68" mass="8219">MDEITNDWHSDFYAAIREIFKNEKDKIDIIQEQFLSKEPLRIDVIVVKKNDDYGIDKQIARIFKKYNI</sequence>
<name>A0A1M5CDD2_9THEO</name>
<protein>
    <submittedName>
        <fullName evidence="1">Uncharacterized protein</fullName>
    </submittedName>
</protein>
<gene>
    <name evidence="1" type="ORF">SAMN02746089_02102</name>
</gene>
<organism evidence="1 2">
    <name type="scientific">Caldanaerobius fijiensis DSM 17918</name>
    <dbReference type="NCBI Taxonomy" id="1121256"/>
    <lineage>
        <taxon>Bacteria</taxon>
        <taxon>Bacillati</taxon>
        <taxon>Bacillota</taxon>
        <taxon>Clostridia</taxon>
        <taxon>Thermoanaerobacterales</taxon>
        <taxon>Thermoanaerobacteraceae</taxon>
        <taxon>Caldanaerobius</taxon>
    </lineage>
</organism>
<reference evidence="1 2" key="1">
    <citation type="submission" date="2016-11" db="EMBL/GenBank/DDBJ databases">
        <authorList>
            <person name="Jaros S."/>
            <person name="Januszkiewicz K."/>
            <person name="Wedrychowicz H."/>
        </authorList>
    </citation>
    <scope>NUCLEOTIDE SEQUENCE [LARGE SCALE GENOMIC DNA]</scope>
    <source>
        <strain evidence="1 2">DSM 17918</strain>
    </source>
</reference>
<keyword evidence="2" id="KW-1185">Reference proteome</keyword>
<evidence type="ECO:0000313" key="1">
    <source>
        <dbReference type="EMBL" id="SHF52784.1"/>
    </source>
</evidence>
<feature type="non-terminal residue" evidence="1">
    <location>
        <position position="68"/>
    </location>
</feature>
<accession>A0A1M5CDD2</accession>